<keyword evidence="3" id="KW-1185">Reference proteome</keyword>
<feature type="transmembrane region" description="Helical" evidence="1">
    <location>
        <begin position="84"/>
        <end position="107"/>
    </location>
</feature>
<keyword evidence="1" id="KW-1133">Transmembrane helix</keyword>
<reference evidence="2 3" key="1">
    <citation type="submission" date="2021-06" db="EMBL/GenBank/DDBJ databases">
        <title>Bacillus sp. RD4P76, an endophyte from a halophyte.</title>
        <authorList>
            <person name="Sun J.-Q."/>
        </authorList>
    </citation>
    <scope>NUCLEOTIDE SEQUENCE [LARGE SCALE GENOMIC DNA]</scope>
    <source>
        <strain evidence="2 3">JCM 17098</strain>
    </source>
</reference>
<protein>
    <submittedName>
        <fullName evidence="2">Uncharacterized protein</fullName>
    </submittedName>
</protein>
<dbReference type="RefSeq" id="WP_088076824.1">
    <property type="nucleotide sequence ID" value="NZ_JAHQCR010000070.1"/>
</dbReference>
<evidence type="ECO:0000256" key="1">
    <source>
        <dbReference type="SAM" id="Phobius"/>
    </source>
</evidence>
<feature type="transmembrane region" description="Helical" evidence="1">
    <location>
        <begin position="52"/>
        <end position="72"/>
    </location>
</feature>
<feature type="transmembrane region" description="Helical" evidence="1">
    <location>
        <begin position="12"/>
        <end position="32"/>
    </location>
</feature>
<evidence type="ECO:0000313" key="3">
    <source>
        <dbReference type="Proteomes" id="UP000790580"/>
    </source>
</evidence>
<keyword evidence="1" id="KW-0472">Membrane</keyword>
<proteinExistence type="predicted"/>
<accession>A0ABS6JZP2</accession>
<dbReference type="EMBL" id="JAHQCR010000070">
    <property type="protein sequence ID" value="MBU9723164.1"/>
    <property type="molecule type" value="Genomic_DNA"/>
</dbReference>
<comment type="caution">
    <text evidence="2">The sequence shown here is derived from an EMBL/GenBank/DDBJ whole genome shotgun (WGS) entry which is preliminary data.</text>
</comment>
<name>A0ABS6JZP2_9BACI</name>
<organism evidence="2 3">
    <name type="scientific">Evansella alkalicola</name>
    <dbReference type="NCBI Taxonomy" id="745819"/>
    <lineage>
        <taxon>Bacteria</taxon>
        <taxon>Bacillati</taxon>
        <taxon>Bacillota</taxon>
        <taxon>Bacilli</taxon>
        <taxon>Bacillales</taxon>
        <taxon>Bacillaceae</taxon>
        <taxon>Evansella</taxon>
    </lineage>
</organism>
<gene>
    <name evidence="2" type="ORF">KS407_17230</name>
</gene>
<keyword evidence="1" id="KW-0812">Transmembrane</keyword>
<sequence>MKKTFNFKARKKFYLIGGIIGALAAPLVTLSSEDGPRPLDTPGLVEAIIGNVIFFSVFFMLVLGNAFYYAFVEKLTFYAAGIKALKWVALGLVWFVIAIVFNIFTMLPN</sequence>
<dbReference type="Proteomes" id="UP000790580">
    <property type="component" value="Unassembled WGS sequence"/>
</dbReference>
<evidence type="ECO:0000313" key="2">
    <source>
        <dbReference type="EMBL" id="MBU9723164.1"/>
    </source>
</evidence>